<evidence type="ECO:0000313" key="3">
    <source>
        <dbReference type="Proteomes" id="UP000765509"/>
    </source>
</evidence>
<feature type="region of interest" description="Disordered" evidence="1">
    <location>
        <begin position="39"/>
        <end position="62"/>
    </location>
</feature>
<keyword evidence="3" id="KW-1185">Reference proteome</keyword>
<dbReference type="Proteomes" id="UP000765509">
    <property type="component" value="Unassembled WGS sequence"/>
</dbReference>
<gene>
    <name evidence="2" type="ORF">O181_061030</name>
</gene>
<evidence type="ECO:0000256" key="1">
    <source>
        <dbReference type="SAM" id="MobiDB-lite"/>
    </source>
</evidence>
<dbReference type="EMBL" id="AVOT02028732">
    <property type="protein sequence ID" value="MBW0521315.1"/>
    <property type="molecule type" value="Genomic_DNA"/>
</dbReference>
<sequence>MHPSTSRKHWAKNSARVNENAEESRFPIFLENFPDLVKGSKPRQAESENNYSSDSNESSDHVYKPNSIEKPWLYLICGISQDKCQKAIRYIIYIVKNCRQLPQGIEIEKTITRCLKLLAKFEYHVCCQSCYSLYEIEIAPGECGYRATPDSLACGEDLFNPIVFPSWEEIPRALQQRLETCQRNISHRTNPRSIFVSQRFTEWLKWLLCLPGVESSIDEWQEKLNSNAFEIIDYNHSNAFLQSISKNEP</sequence>
<name>A0A9Q3ELK2_9BASI</name>
<dbReference type="OrthoDB" id="2506941at2759"/>
<reference evidence="2" key="1">
    <citation type="submission" date="2021-03" db="EMBL/GenBank/DDBJ databases">
        <title>Draft genome sequence of rust myrtle Austropuccinia psidii MF-1, a brazilian biotype.</title>
        <authorList>
            <person name="Quecine M.C."/>
            <person name="Pachon D.M.R."/>
            <person name="Bonatelli M.L."/>
            <person name="Correr F.H."/>
            <person name="Franceschini L.M."/>
            <person name="Leite T.F."/>
            <person name="Margarido G.R.A."/>
            <person name="Almeida C.A."/>
            <person name="Ferrarezi J.A."/>
            <person name="Labate C.A."/>
        </authorList>
    </citation>
    <scope>NUCLEOTIDE SEQUENCE</scope>
    <source>
        <strain evidence="2">MF-1</strain>
    </source>
</reference>
<comment type="caution">
    <text evidence="2">The sequence shown here is derived from an EMBL/GenBank/DDBJ whole genome shotgun (WGS) entry which is preliminary data.</text>
</comment>
<organism evidence="2 3">
    <name type="scientific">Austropuccinia psidii MF-1</name>
    <dbReference type="NCBI Taxonomy" id="1389203"/>
    <lineage>
        <taxon>Eukaryota</taxon>
        <taxon>Fungi</taxon>
        <taxon>Dikarya</taxon>
        <taxon>Basidiomycota</taxon>
        <taxon>Pucciniomycotina</taxon>
        <taxon>Pucciniomycetes</taxon>
        <taxon>Pucciniales</taxon>
        <taxon>Sphaerophragmiaceae</taxon>
        <taxon>Austropuccinia</taxon>
    </lineage>
</organism>
<dbReference type="AlphaFoldDB" id="A0A9Q3ELK2"/>
<evidence type="ECO:0000313" key="2">
    <source>
        <dbReference type="EMBL" id="MBW0521315.1"/>
    </source>
</evidence>
<proteinExistence type="predicted"/>
<protein>
    <submittedName>
        <fullName evidence="2">Uncharacterized protein</fullName>
    </submittedName>
</protein>
<feature type="compositionally biased region" description="Low complexity" evidence="1">
    <location>
        <begin position="47"/>
        <end position="56"/>
    </location>
</feature>
<accession>A0A9Q3ELK2</accession>